<dbReference type="AlphaFoldDB" id="A0A1V9X1Q2"/>
<accession>A0A1V9X1Q2</accession>
<evidence type="ECO:0000259" key="3">
    <source>
        <dbReference type="PROSITE" id="PS51192"/>
    </source>
</evidence>
<dbReference type="EMBL" id="MNPL01028881">
    <property type="protein sequence ID" value="OQR67424.1"/>
    <property type="molecule type" value="Genomic_DNA"/>
</dbReference>
<gene>
    <name evidence="5" type="ORF">BIW11_13538</name>
</gene>
<evidence type="ECO:0000313" key="5">
    <source>
        <dbReference type="EMBL" id="OQR67424.1"/>
    </source>
</evidence>
<comment type="caution">
    <text evidence="5">The sequence shown here is derived from an EMBL/GenBank/DDBJ whole genome shotgun (WGS) entry which is preliminary data.</text>
</comment>
<keyword evidence="6" id="KW-1185">Reference proteome</keyword>
<evidence type="ECO:0000256" key="1">
    <source>
        <dbReference type="ARBA" id="ARBA00022801"/>
    </source>
</evidence>
<dbReference type="GO" id="GO:0005524">
    <property type="term" value="F:ATP binding"/>
    <property type="evidence" value="ECO:0007669"/>
    <property type="project" value="InterPro"/>
</dbReference>
<feature type="region of interest" description="Disordered" evidence="2">
    <location>
        <begin position="184"/>
        <end position="212"/>
    </location>
</feature>
<evidence type="ECO:0000259" key="4">
    <source>
        <dbReference type="PROSITE" id="PS51194"/>
    </source>
</evidence>
<dbReference type="Pfam" id="PF00271">
    <property type="entry name" value="Helicase_C"/>
    <property type="match status" value="1"/>
</dbReference>
<dbReference type="PROSITE" id="PS51194">
    <property type="entry name" value="HELICASE_CTER"/>
    <property type="match status" value="1"/>
</dbReference>
<dbReference type="Pfam" id="PF00176">
    <property type="entry name" value="SNF2-rel_dom"/>
    <property type="match status" value="1"/>
</dbReference>
<dbReference type="Gene3D" id="3.40.50.300">
    <property type="entry name" value="P-loop containing nucleotide triphosphate hydrolases"/>
    <property type="match status" value="2"/>
</dbReference>
<dbReference type="CDD" id="cd18793">
    <property type="entry name" value="SF2_C_SNF"/>
    <property type="match status" value="1"/>
</dbReference>
<evidence type="ECO:0000256" key="2">
    <source>
        <dbReference type="SAM" id="MobiDB-lite"/>
    </source>
</evidence>
<feature type="compositionally biased region" description="Basic and acidic residues" evidence="2">
    <location>
        <begin position="98"/>
        <end position="118"/>
    </location>
</feature>
<dbReference type="SMART" id="SM00490">
    <property type="entry name" value="HELICc"/>
    <property type="match status" value="1"/>
</dbReference>
<dbReference type="InterPro" id="IPR014001">
    <property type="entry name" value="Helicase_ATP-bd"/>
</dbReference>
<feature type="compositionally biased region" description="Basic and acidic residues" evidence="2">
    <location>
        <begin position="7"/>
        <end position="21"/>
    </location>
</feature>
<feature type="domain" description="Helicase C-terminal" evidence="4">
    <location>
        <begin position="661"/>
        <end position="820"/>
    </location>
</feature>
<dbReference type="InterPro" id="IPR027417">
    <property type="entry name" value="P-loop_NTPase"/>
</dbReference>
<feature type="domain" description="Helicase ATP-binding" evidence="3">
    <location>
        <begin position="394"/>
        <end position="473"/>
    </location>
</feature>
<dbReference type="InParanoid" id="A0A1V9X1Q2"/>
<dbReference type="SMART" id="SM00487">
    <property type="entry name" value="DEXDc"/>
    <property type="match status" value="1"/>
</dbReference>
<dbReference type="STRING" id="418985.A0A1V9X1Q2"/>
<dbReference type="Proteomes" id="UP000192247">
    <property type="component" value="Unassembled WGS sequence"/>
</dbReference>
<dbReference type="InterPro" id="IPR001650">
    <property type="entry name" value="Helicase_C-like"/>
</dbReference>
<feature type="compositionally biased region" description="Polar residues" evidence="2">
    <location>
        <begin position="22"/>
        <end position="32"/>
    </location>
</feature>
<dbReference type="PANTHER" id="PTHR10799">
    <property type="entry name" value="SNF2/RAD54 HELICASE FAMILY"/>
    <property type="match status" value="1"/>
</dbReference>
<dbReference type="SUPFAM" id="SSF52540">
    <property type="entry name" value="P-loop containing nucleoside triphosphate hydrolases"/>
    <property type="match status" value="2"/>
</dbReference>
<dbReference type="InterPro" id="IPR038718">
    <property type="entry name" value="SNF2-like_sf"/>
</dbReference>
<dbReference type="Gene3D" id="3.40.50.10810">
    <property type="entry name" value="Tandem AAA-ATPase domain"/>
    <property type="match status" value="2"/>
</dbReference>
<dbReference type="FunCoup" id="A0A1V9X1Q2">
    <property type="interactions" value="1877"/>
</dbReference>
<keyword evidence="1" id="KW-0378">Hydrolase</keyword>
<dbReference type="GO" id="GO:0016787">
    <property type="term" value="F:hydrolase activity"/>
    <property type="evidence" value="ECO:0007669"/>
    <property type="project" value="UniProtKB-KW"/>
</dbReference>
<dbReference type="PROSITE" id="PS51192">
    <property type="entry name" value="HELICASE_ATP_BIND_1"/>
    <property type="match status" value="1"/>
</dbReference>
<reference evidence="5 6" key="1">
    <citation type="journal article" date="2017" name="Gigascience">
        <title>Draft genome of the honey bee ectoparasitic mite, Tropilaelaps mercedesae, is shaped by the parasitic life history.</title>
        <authorList>
            <person name="Dong X."/>
            <person name="Armstrong S.D."/>
            <person name="Xia D."/>
            <person name="Makepeace B.L."/>
            <person name="Darby A.C."/>
            <person name="Kadowaki T."/>
        </authorList>
    </citation>
    <scope>NUCLEOTIDE SEQUENCE [LARGE SCALE GENOMIC DNA]</scope>
    <source>
        <strain evidence="5">Wuxi-XJTLU</strain>
    </source>
</reference>
<sequence length="835" mass="94765">MSASFLEKFKYRGASTEKSDGKTQNGHASNAENGGKRRNDPSTTECERLLEELQLRYSNVDKMLIQDMLVLHNWDREAAQKQLDIEHPVPKLAIADSGLDRNHSDDEEKPADGEESMLKKAQPGGVVLQKGRNTHKYAAINAAQRNEPAMSEGDANDDGDEIVRRRKKGKKSNFRKRARFEFSDDDNDEDESAAKKEKVYNNSDSDSEEEYIRPVSAEVTSIRKQVVDFLNEATRLEMEAVPTCSSKRVEKILSLRPIASYAEAVSGMSSTPGLSPEILNEIQSFLASRNIVTKLMNSCEGLVREMKSQVERIQQLKDMKVKEQPKIISEHLKLAPHQLIGINWMALLYEKGLNGILADEMGLGKTIQVVIYSGPQEDRKSLRLDVVNGRLSMNVILATYNTLASTPEDRGFFKKMEFVYAVFDEAHMLKNMNSQRFQNLIQIRSAFKLMLTGTPLQNNLIELMSLLTFTMPHLFSSKAHHMKSLFKGAKAVGGEETARTRYERERIKQAKAIMQPFVLRRLKADVLVNLPTKHDYLEKVEMTETQKQLYKKTVAAFKRSKAERRLEEDVNSEGSVLMQLRKAANHPLLLRTHYDDGRLRKIAEIICKQPSHHASTVPLVMEDMQMMSDFELHQLCIQFGKCLKKHLLPDEAIANSGKFLYLRKLIPSELARKNRVLIFSQFTMMLDIIERFLYIEGYNYLRIDGSTPVSDRQDLIDAFINDESIPVFLLSTKACGLGINLTAANVVVLHDIDFNPYNDKQAEDRCHRIGQTREVHIYRLVSKDTIEEGMHAVAQEKLLLEQRITANDNDATKEDQAVLGTLLKRALASDDGDDG</sequence>
<dbReference type="InterPro" id="IPR000330">
    <property type="entry name" value="SNF2_N"/>
</dbReference>
<organism evidence="5 6">
    <name type="scientific">Tropilaelaps mercedesae</name>
    <dbReference type="NCBI Taxonomy" id="418985"/>
    <lineage>
        <taxon>Eukaryota</taxon>
        <taxon>Metazoa</taxon>
        <taxon>Ecdysozoa</taxon>
        <taxon>Arthropoda</taxon>
        <taxon>Chelicerata</taxon>
        <taxon>Arachnida</taxon>
        <taxon>Acari</taxon>
        <taxon>Parasitiformes</taxon>
        <taxon>Mesostigmata</taxon>
        <taxon>Gamasina</taxon>
        <taxon>Dermanyssoidea</taxon>
        <taxon>Laelapidae</taxon>
        <taxon>Tropilaelaps</taxon>
    </lineage>
</organism>
<dbReference type="OrthoDB" id="448448at2759"/>
<name>A0A1V9X1Q2_9ACAR</name>
<feature type="compositionally biased region" description="Basic and acidic residues" evidence="2">
    <location>
        <begin position="34"/>
        <end position="45"/>
    </location>
</feature>
<dbReference type="InterPro" id="IPR049730">
    <property type="entry name" value="SNF2/RAD54-like_C"/>
</dbReference>
<feature type="region of interest" description="Disordered" evidence="2">
    <location>
        <begin position="1"/>
        <end position="45"/>
    </location>
</feature>
<feature type="region of interest" description="Disordered" evidence="2">
    <location>
        <begin position="94"/>
        <end position="170"/>
    </location>
</feature>
<protein>
    <submittedName>
        <fullName evidence="5">SWI/SNF A containing DEAD/H box 1</fullName>
    </submittedName>
</protein>
<proteinExistence type="predicted"/>
<evidence type="ECO:0000313" key="6">
    <source>
        <dbReference type="Proteomes" id="UP000192247"/>
    </source>
</evidence>